<evidence type="ECO:0000313" key="3">
    <source>
        <dbReference type="EMBL" id="PIT57386.1"/>
    </source>
</evidence>
<protein>
    <submittedName>
        <fullName evidence="3">Uncharacterized protein</fullName>
    </submittedName>
</protein>
<feature type="transmembrane region" description="Helical" evidence="1">
    <location>
        <begin position="45"/>
        <end position="67"/>
    </location>
</feature>
<keyword evidence="1" id="KW-1133">Transmembrane helix</keyword>
<feature type="transmembrane region" description="Helical" evidence="1">
    <location>
        <begin position="21"/>
        <end position="39"/>
    </location>
</feature>
<dbReference type="Proteomes" id="UP000229434">
    <property type="component" value="Unassembled WGS sequence"/>
</dbReference>
<accession>A0A2N9XZP2</accession>
<dbReference type="EMBL" id="MEIS01000082">
    <property type="protein sequence ID" value="PIT56931.1"/>
    <property type="molecule type" value="Genomic_DNA"/>
</dbReference>
<gene>
    <name evidence="3" type="ORF">BHC49_03435</name>
    <name evidence="2" type="ORF">BHC49_03805</name>
</gene>
<sequence length="84" mass="9604">MLPHKETGTSKVKTDRLIDQSVCFLLITIKNMYFVLYIISSKNSIAGYSSFSYNKTFIITYIIKILICKNNTVSNQAHHVLIDT</sequence>
<evidence type="ECO:0000256" key="1">
    <source>
        <dbReference type="SAM" id="Phobius"/>
    </source>
</evidence>
<dbReference type="AlphaFoldDB" id="A0A2N9XZP2"/>
<name>A0A2N9XZP2_9NEIS</name>
<comment type="caution">
    <text evidence="3">The sequence shown here is derived from an EMBL/GenBank/DDBJ whole genome shotgun (WGS) entry which is preliminary data.</text>
</comment>
<reference evidence="3 4" key="1">
    <citation type="journal article" date="2017" name="MBio">
        <title>Type VI secretion-mediated competition in the bee gut microbiome.</title>
        <authorList>
            <person name="Steele M.I."/>
            <person name="Kwong W.K."/>
            <person name="Powell J.E."/>
            <person name="Whiteley M."/>
            <person name="Moran N.A."/>
        </authorList>
    </citation>
    <scope>NUCLEOTIDE SEQUENCE [LARGE SCALE GENOMIC DNA]</scope>
    <source>
        <strain evidence="3 4">Nev3CBA3</strain>
    </source>
</reference>
<keyword evidence="1" id="KW-0812">Transmembrane</keyword>
<keyword evidence="1" id="KW-0472">Membrane</keyword>
<organism evidence="3 4">
    <name type="scientific">Snodgrassella alvi</name>
    <dbReference type="NCBI Taxonomy" id="1196083"/>
    <lineage>
        <taxon>Bacteria</taxon>
        <taxon>Pseudomonadati</taxon>
        <taxon>Pseudomonadota</taxon>
        <taxon>Betaproteobacteria</taxon>
        <taxon>Neisseriales</taxon>
        <taxon>Neisseriaceae</taxon>
        <taxon>Snodgrassella</taxon>
    </lineage>
</organism>
<evidence type="ECO:0000313" key="4">
    <source>
        <dbReference type="Proteomes" id="UP000229434"/>
    </source>
</evidence>
<dbReference type="EMBL" id="MEIS01000074">
    <property type="protein sequence ID" value="PIT57386.1"/>
    <property type="molecule type" value="Genomic_DNA"/>
</dbReference>
<proteinExistence type="predicted"/>
<evidence type="ECO:0000313" key="2">
    <source>
        <dbReference type="EMBL" id="PIT56931.1"/>
    </source>
</evidence>